<reference evidence="1 2" key="1">
    <citation type="journal article" date="2017" name="Antonie Van Leeuwenhoek">
        <title>Phylogenomic resolution of the bacterial genus Pantoea and its relationship with Erwinia and Tatumella.</title>
        <authorList>
            <person name="Palmer M."/>
            <person name="Steenkamp E.T."/>
            <person name="Coetzee M.P."/>
            <person name="Chan W.Y."/>
            <person name="van Zyl E."/>
            <person name="De Maayer P."/>
            <person name="Coutinho T.A."/>
            <person name="Blom J."/>
            <person name="Smits T.H."/>
            <person name="Duffy B."/>
            <person name="Venter S.N."/>
        </authorList>
    </citation>
    <scope>NUCLEOTIDE SEQUENCE [LARGE SCALE GENOMIC DNA]</scope>
    <source>
        <strain evidence="1 2">LMG 24534</strain>
    </source>
</reference>
<protein>
    <submittedName>
        <fullName evidence="1">Lysozyme</fullName>
    </submittedName>
</protein>
<dbReference type="RefSeq" id="WP_094120906.1">
    <property type="nucleotide sequence ID" value="NZ_MLFN01000028.1"/>
</dbReference>
<dbReference type="AlphaFoldDB" id="A0A1X1BVZ1"/>
<dbReference type="InterPro" id="IPR023346">
    <property type="entry name" value="Lysozyme-like_dom_sf"/>
</dbReference>
<proteinExistence type="predicted"/>
<evidence type="ECO:0000313" key="1">
    <source>
        <dbReference type="EMBL" id="ORM52642.1"/>
    </source>
</evidence>
<dbReference type="Proteomes" id="UP000193933">
    <property type="component" value="Unassembled WGS sequence"/>
</dbReference>
<keyword evidence="2" id="KW-1185">Reference proteome</keyword>
<dbReference type="OrthoDB" id="8660079at2"/>
<dbReference type="EMBL" id="MLFN01000028">
    <property type="protein sequence ID" value="ORM52642.1"/>
    <property type="molecule type" value="Genomic_DNA"/>
</dbReference>
<comment type="caution">
    <text evidence="1">The sequence shown here is derived from an EMBL/GenBank/DDBJ whole genome shotgun (WGS) entry which is preliminary data.</text>
</comment>
<evidence type="ECO:0000313" key="2">
    <source>
        <dbReference type="Proteomes" id="UP000193933"/>
    </source>
</evidence>
<dbReference type="SUPFAM" id="SSF53955">
    <property type="entry name" value="Lysozyme-like"/>
    <property type="match status" value="1"/>
</dbReference>
<sequence>MDQSPNRKAFGDMLAFSEGTSTHPLTRMNGYDVIVTGMGEKQGEVFTDFSDHPFAHRRAKELNSHGLASTAAGRYQQLYRYWPAYKKQLNLPDFSPASQERLLDQLLKEQGAYADVLAGRIRTAIGKTNDIWASLAGSPYGQKTHAIETLLNAYQKAGGVITD</sequence>
<accession>A0A1X1BVZ1</accession>
<gene>
    <name evidence="1" type="ORF">HA41_11200</name>
</gene>
<dbReference type="CDD" id="cd00736">
    <property type="entry name" value="lambda_lys-like"/>
    <property type="match status" value="1"/>
</dbReference>
<dbReference type="Gene3D" id="1.10.530.10">
    <property type="match status" value="1"/>
</dbReference>
<name>A0A1X1BVZ1_9GAMM</name>
<organism evidence="1 2">
    <name type="scientific">Pantoea conspicua</name>
    <dbReference type="NCBI Taxonomy" id="472705"/>
    <lineage>
        <taxon>Bacteria</taxon>
        <taxon>Pseudomonadati</taxon>
        <taxon>Pseudomonadota</taxon>
        <taxon>Gammaproteobacteria</taxon>
        <taxon>Enterobacterales</taxon>
        <taxon>Erwiniaceae</taxon>
        <taxon>Pantoea</taxon>
    </lineage>
</organism>